<dbReference type="RefSeq" id="WP_068245344.1">
    <property type="nucleotide sequence ID" value="NZ_LPUY01000078.1"/>
</dbReference>
<evidence type="ECO:0000313" key="1">
    <source>
        <dbReference type="EMBL" id="KUP92165.1"/>
    </source>
</evidence>
<protein>
    <submittedName>
        <fullName evidence="1">Uncharacterized protein</fullName>
    </submittedName>
</protein>
<dbReference type="EMBL" id="LPUY01000078">
    <property type="protein sequence ID" value="KUP92165.1"/>
    <property type="molecule type" value="Genomic_DNA"/>
</dbReference>
<accession>A0A132BUV8</accession>
<dbReference type="AlphaFoldDB" id="A0A132BUV8"/>
<comment type="caution">
    <text evidence="1">The sequence shown here is derived from an EMBL/GenBank/DDBJ whole genome shotgun (WGS) entry which is preliminary data.</text>
</comment>
<sequence length="301" mass="32538">MSKEFSKIQEDYKKCAADLKQTTKAEAEKTKKSMAQALEKCWDAEDNLREAIATAREQGMTSKKLADAIKDKGVKSSLSVWQKAVVAQKAQLDAMLALVAKAQSLVPTLAKLESSAEKISKSAGKGSPDKKEIDAFLADVKKQQSELKTVMGYAGKMKPGDKFYAVQSKKILEKLLSDDKASASEADLPKLLEEKQLKRSAARVTSLSGAIEAAHKKGVSIAAEDAKSAQTQLKVGLLKLKELAKLVGDYKRARKKCEKDIKANPDSKKLIAVLDHFDKSLAAGTAQMKELGAQVKKTAAA</sequence>
<name>A0A132BUV8_9RHOB</name>
<organism evidence="1 2">
    <name type="scientific">Tritonibacter horizontis</name>
    <dbReference type="NCBI Taxonomy" id="1768241"/>
    <lineage>
        <taxon>Bacteria</taxon>
        <taxon>Pseudomonadati</taxon>
        <taxon>Pseudomonadota</taxon>
        <taxon>Alphaproteobacteria</taxon>
        <taxon>Rhodobacterales</taxon>
        <taxon>Paracoccaceae</taxon>
        <taxon>Tritonibacter</taxon>
    </lineage>
</organism>
<gene>
    <name evidence="1" type="ORF">TRIHO_29890</name>
</gene>
<dbReference type="Proteomes" id="UP000068382">
    <property type="component" value="Unassembled WGS sequence"/>
</dbReference>
<reference evidence="1 2" key="1">
    <citation type="submission" date="2015-12" db="EMBL/GenBank/DDBJ databases">
        <title>Genome sequence of the marine Rhodobacteraceae strain O3.65, Candidatus Tritonibacter horizontis.</title>
        <authorList>
            <person name="Poehlein A."/>
            <person name="Giebel H.A."/>
            <person name="Voget S."/>
            <person name="Brinkhoff T."/>
        </authorList>
    </citation>
    <scope>NUCLEOTIDE SEQUENCE [LARGE SCALE GENOMIC DNA]</scope>
    <source>
        <strain evidence="1 2">O3.65</strain>
    </source>
</reference>
<proteinExistence type="predicted"/>
<keyword evidence="2" id="KW-1185">Reference proteome</keyword>
<evidence type="ECO:0000313" key="2">
    <source>
        <dbReference type="Proteomes" id="UP000068382"/>
    </source>
</evidence>